<feature type="region of interest" description="Disordered" evidence="1">
    <location>
        <begin position="1"/>
        <end position="100"/>
    </location>
</feature>
<feature type="compositionally biased region" description="Pro residues" evidence="1">
    <location>
        <begin position="48"/>
        <end position="60"/>
    </location>
</feature>
<dbReference type="Gene3D" id="3.90.550.10">
    <property type="entry name" value="Spore Coat Polysaccharide Biosynthesis Protein SpsA, Chain A"/>
    <property type="match status" value="1"/>
</dbReference>
<feature type="domain" description="Glycosyltransferase 2-like" evidence="2">
    <location>
        <begin position="190"/>
        <end position="297"/>
    </location>
</feature>
<evidence type="ECO:0000313" key="5">
    <source>
        <dbReference type="Proteomes" id="UP000005940"/>
    </source>
</evidence>
<dbReference type="PANTHER" id="PTHR43685:SF3">
    <property type="entry name" value="SLR2126 PROTEIN"/>
    <property type="match status" value="1"/>
</dbReference>
<reference evidence="4 5" key="1">
    <citation type="journal article" date="2012" name="J. Bacteriol.">
        <title>Draft genome of Streptomyces tsukubaensis NRRL 18488, the producer of the clinically important immunosuppressant tacrolimus (FK506).</title>
        <authorList>
            <person name="Barreiro C."/>
            <person name="Prieto C."/>
            <person name="Sola-Landa A."/>
            <person name="Solera E."/>
            <person name="Martinez-Castro M."/>
            <person name="Perez-Redondo R."/>
            <person name="Garcia-Estrada C."/>
            <person name="Aparicio J.F."/>
            <person name="Fernandez-Martinez L.T."/>
            <person name="Santos-Aberturas J."/>
            <person name="Salehi-Najafabadi Z."/>
            <person name="Rodriguez-Garcia A."/>
            <person name="Tauch A."/>
            <person name="Martin J.F."/>
        </authorList>
    </citation>
    <scope>NUCLEOTIDE SEQUENCE [LARGE SCALE GENOMIC DNA]</scope>
    <source>
        <strain evidence="5">DSM 42081 / NBRC 108919 / NRRL 18488 / 9993</strain>
    </source>
</reference>
<dbReference type="InterPro" id="IPR050834">
    <property type="entry name" value="Glycosyltransf_2"/>
</dbReference>
<dbReference type="Pfam" id="PF00535">
    <property type="entry name" value="Glycos_transf_2"/>
    <property type="match status" value="1"/>
</dbReference>
<name>A0A7G3UKN8_STRT9</name>
<dbReference type="Pfam" id="PF13632">
    <property type="entry name" value="Glyco_trans_2_3"/>
    <property type="match status" value="1"/>
</dbReference>
<dbReference type="InterPro" id="IPR029044">
    <property type="entry name" value="Nucleotide-diphossugar_trans"/>
</dbReference>
<evidence type="ECO:0000259" key="2">
    <source>
        <dbReference type="Pfam" id="PF00535"/>
    </source>
</evidence>
<keyword evidence="5" id="KW-1185">Reference proteome</keyword>
<dbReference type="EMBL" id="CP029159">
    <property type="protein sequence ID" value="QKM69502.1"/>
    <property type="molecule type" value="Genomic_DNA"/>
</dbReference>
<evidence type="ECO:0000256" key="1">
    <source>
        <dbReference type="SAM" id="MobiDB-lite"/>
    </source>
</evidence>
<feature type="domain" description="Glycosyltransferase 2-like" evidence="3">
    <location>
        <begin position="352"/>
        <end position="451"/>
    </location>
</feature>
<dbReference type="CDD" id="cd00761">
    <property type="entry name" value="Glyco_tranf_GTA_type"/>
    <property type="match status" value="1"/>
</dbReference>
<dbReference type="InterPro" id="IPR001173">
    <property type="entry name" value="Glyco_trans_2-like"/>
</dbReference>
<proteinExistence type="predicted"/>
<dbReference type="AlphaFoldDB" id="A0A7G3UKN8"/>
<evidence type="ECO:0000313" key="4">
    <source>
        <dbReference type="EMBL" id="QKM69502.1"/>
    </source>
</evidence>
<gene>
    <name evidence="4" type="ORF">STSU_022325</name>
</gene>
<feature type="region of interest" description="Disordered" evidence="1">
    <location>
        <begin position="465"/>
        <end position="497"/>
    </location>
</feature>
<dbReference type="PANTHER" id="PTHR43685">
    <property type="entry name" value="GLYCOSYLTRANSFERASE"/>
    <property type="match status" value="1"/>
</dbReference>
<dbReference type="GO" id="GO:0016740">
    <property type="term" value="F:transferase activity"/>
    <property type="evidence" value="ECO:0007669"/>
    <property type="project" value="UniProtKB-KW"/>
</dbReference>
<feature type="compositionally biased region" description="Pro residues" evidence="1">
    <location>
        <begin position="82"/>
        <end position="100"/>
    </location>
</feature>
<dbReference type="SUPFAM" id="SSF53448">
    <property type="entry name" value="Nucleotide-diphospho-sugar transferases"/>
    <property type="match status" value="1"/>
</dbReference>
<organism evidence="4 5">
    <name type="scientific">Streptomyces tsukubensis (strain DSM 42081 / NBRC 108919 / NRRL 18488 / 9993)</name>
    <dbReference type="NCBI Taxonomy" id="1114943"/>
    <lineage>
        <taxon>Bacteria</taxon>
        <taxon>Bacillati</taxon>
        <taxon>Actinomycetota</taxon>
        <taxon>Actinomycetes</taxon>
        <taxon>Kitasatosporales</taxon>
        <taxon>Streptomycetaceae</taxon>
        <taxon>Streptomyces</taxon>
    </lineage>
</organism>
<dbReference type="Proteomes" id="UP000005940">
    <property type="component" value="Chromosome"/>
</dbReference>
<protein>
    <submittedName>
        <fullName evidence="4">Glycosyltransferase family 2 protein</fullName>
    </submittedName>
</protein>
<feature type="compositionally biased region" description="Basic and acidic residues" evidence="1">
    <location>
        <begin position="465"/>
        <end position="481"/>
    </location>
</feature>
<sequence length="538" mass="56061">MPPGPEPWNRAGDSGPGPARDSAPEASLGTGGRTARARSEPGPSDDGPGPPGPAAVPPEPSAGHPAAPSGPVPKKPKKEPAPVTPQPPPPAAPAAPAPPTPIRVAQLDLAGPDGEVVSFGPALPPAVPIESGDDVYALVRVHGRPVATVVCTVPAGKNPADAVAAHARARLARTGLPAAPDATGTPPRTSVVVATRERADQLARALDSLLEQDHPDYEIVVVDNAPATTATRDLVEKYAHRDVPVRYVTEPVPGLAIAHNRGVAAADGEIVAFTDDDVIADPQWLTALTRPFADDPRLGCTTGLILPALLGTPAQILLESHGGFAKGFAAKTYDPALPPADEPLFPFTAGSFGSGANMAFRAAALRAAGGFDPATGTGTPARGGDDLYAFVSVLAAGHRLRYSPEALVWHHHRETWQDLTNQAYGYGAGLTAYLTALLVRHPSLLPSLLRKLPRGLAHARTITAHRDSVPADTQPRPHRDSGAGAVPGAHGTHDYPWPRQLSKLERRGMLAGPLGYARARRRVRGVRPPWEPRGKEQP</sequence>
<accession>A0A7G3UKN8</accession>
<evidence type="ECO:0000259" key="3">
    <source>
        <dbReference type="Pfam" id="PF13632"/>
    </source>
</evidence>